<dbReference type="EMBL" id="JTDL01000152">
    <property type="protein sequence ID" value="KHL00434.1"/>
    <property type="molecule type" value="Genomic_DNA"/>
</dbReference>
<feature type="region of interest" description="Disordered" evidence="1">
    <location>
        <begin position="21"/>
        <end position="45"/>
    </location>
</feature>
<evidence type="ECO:0000313" key="3">
    <source>
        <dbReference type="Proteomes" id="UP000030982"/>
    </source>
</evidence>
<dbReference type="RefSeq" id="WP_043127730.1">
    <property type="nucleotide sequence ID" value="NZ_JTDL01000152.1"/>
</dbReference>
<name>A0A0B2AA43_9MICC</name>
<keyword evidence="3" id="KW-1185">Reference proteome</keyword>
<evidence type="ECO:0000313" key="2">
    <source>
        <dbReference type="EMBL" id="KHL00434.1"/>
    </source>
</evidence>
<proteinExistence type="predicted"/>
<comment type="caution">
    <text evidence="2">The sequence shown here is derived from an EMBL/GenBank/DDBJ whole genome shotgun (WGS) entry which is preliminary data.</text>
</comment>
<protein>
    <submittedName>
        <fullName evidence="2">Uncharacterized protein</fullName>
    </submittedName>
</protein>
<sequence length="199" mass="22012">MSGSVGDDFRAKLAKGMSDLEDLEKMAREPRGPATKWKWDRGDGGSLAPGPQLFEAVDRWGKLADDLRELNRMSREDRWIQFVSRHTVAAFGRTNRIPIKCGTTEKDWSVAFAVRDGAVELIYVDRSRKKDGEYRLTGPGTHLEPVKVSCLCNIPEGSNATSVALRNVSVLSLYRAAVNALIEGGGRDTRKGVQLHLLT</sequence>
<dbReference type="Proteomes" id="UP000030982">
    <property type="component" value="Unassembled WGS sequence"/>
</dbReference>
<feature type="compositionally biased region" description="Basic and acidic residues" evidence="1">
    <location>
        <begin position="23"/>
        <end position="43"/>
    </location>
</feature>
<accession>A0A0B2AA43</accession>
<dbReference type="OrthoDB" id="9759796at2"/>
<gene>
    <name evidence="2" type="ORF">LK10_19680</name>
</gene>
<reference evidence="2 3" key="1">
    <citation type="submission" date="2014-09" db="EMBL/GenBank/DDBJ databases">
        <title>Genome sequence of Sinomonas sp. MUSC 117.</title>
        <authorList>
            <person name="Lee L.-H."/>
        </authorList>
    </citation>
    <scope>NUCLEOTIDE SEQUENCE [LARGE SCALE GENOMIC DNA]</scope>
    <source>
        <strain evidence="2 3">MUSC 117</strain>
    </source>
</reference>
<dbReference type="AlphaFoldDB" id="A0A0B2AA43"/>
<evidence type="ECO:0000256" key="1">
    <source>
        <dbReference type="SAM" id="MobiDB-lite"/>
    </source>
</evidence>
<organism evidence="2 3">
    <name type="scientific">Sinomonas humi</name>
    <dbReference type="NCBI Taxonomy" id="1338436"/>
    <lineage>
        <taxon>Bacteria</taxon>
        <taxon>Bacillati</taxon>
        <taxon>Actinomycetota</taxon>
        <taxon>Actinomycetes</taxon>
        <taxon>Micrococcales</taxon>
        <taxon>Micrococcaceae</taxon>
        <taxon>Sinomonas</taxon>
    </lineage>
</organism>